<feature type="compositionally biased region" description="Acidic residues" evidence="22">
    <location>
        <begin position="1179"/>
        <end position="1224"/>
    </location>
</feature>
<dbReference type="PROSITE" id="PS00626">
    <property type="entry name" value="RCC1_2"/>
    <property type="match status" value="4"/>
</dbReference>
<keyword evidence="15" id="KW-0206">Cytoskeleton</keyword>
<feature type="repeat" description="RCC1" evidence="21">
    <location>
        <begin position="315"/>
        <end position="368"/>
    </location>
</feature>
<gene>
    <name evidence="24" type="ORF">D5F01_LYC01569</name>
</gene>
<evidence type="ECO:0000256" key="7">
    <source>
        <dbReference type="ARBA" id="ARBA00022553"/>
    </source>
</evidence>
<dbReference type="GO" id="GO:0005813">
    <property type="term" value="C:centrosome"/>
    <property type="evidence" value="ECO:0007669"/>
    <property type="project" value="UniProtKB-SubCell"/>
</dbReference>
<keyword evidence="16" id="KW-0966">Cell projection</keyword>
<evidence type="ECO:0000256" key="8">
    <source>
        <dbReference type="ARBA" id="ARBA00022606"/>
    </source>
</evidence>
<dbReference type="GO" id="GO:0005794">
    <property type="term" value="C:Golgi apparatus"/>
    <property type="evidence" value="ECO:0007669"/>
    <property type="project" value="UniProtKB-SubCell"/>
</dbReference>
<evidence type="ECO:0000256" key="19">
    <source>
        <dbReference type="ARBA" id="ARBA00023305"/>
    </source>
</evidence>
<keyword evidence="25" id="KW-1185">Reference proteome</keyword>
<feature type="compositionally biased region" description="Basic and acidic residues" evidence="22">
    <location>
        <begin position="1095"/>
        <end position="1105"/>
    </location>
</feature>
<feature type="compositionally biased region" description="Pro residues" evidence="22">
    <location>
        <begin position="557"/>
        <end position="568"/>
    </location>
</feature>
<keyword evidence="11" id="KW-0970">Cilium biogenesis/degradation</keyword>
<name>A0A6G0J6F0_LARCR</name>
<feature type="domain" description="RCC1-like" evidence="23">
    <location>
        <begin position="32"/>
        <end position="363"/>
    </location>
</feature>
<keyword evidence="5" id="KW-0488">Methylation</keyword>
<feature type="compositionally biased region" description="Low complexity" evidence="22">
    <location>
        <begin position="1063"/>
        <end position="1077"/>
    </location>
</feature>
<dbReference type="EMBL" id="REGW02000002">
    <property type="protein sequence ID" value="KAE8299177.1"/>
    <property type="molecule type" value="Genomic_DNA"/>
</dbReference>
<dbReference type="GO" id="GO:0030030">
    <property type="term" value="P:cell projection organization"/>
    <property type="evidence" value="ECO:0007669"/>
    <property type="project" value="UniProtKB-KW"/>
</dbReference>
<dbReference type="GO" id="GO:0007601">
    <property type="term" value="P:visual perception"/>
    <property type="evidence" value="ECO:0007669"/>
    <property type="project" value="UniProtKB-KW"/>
</dbReference>
<organism evidence="24 25">
    <name type="scientific">Larimichthys crocea</name>
    <name type="common">Large yellow croaker</name>
    <name type="synonym">Pseudosciaena crocea</name>
    <dbReference type="NCBI Taxonomy" id="215358"/>
    <lineage>
        <taxon>Eukaryota</taxon>
        <taxon>Metazoa</taxon>
        <taxon>Chordata</taxon>
        <taxon>Craniata</taxon>
        <taxon>Vertebrata</taxon>
        <taxon>Euteleostomi</taxon>
        <taxon>Actinopterygii</taxon>
        <taxon>Neopterygii</taxon>
        <taxon>Teleostei</taxon>
        <taxon>Neoteleostei</taxon>
        <taxon>Acanthomorphata</taxon>
        <taxon>Eupercaria</taxon>
        <taxon>Sciaenidae</taxon>
        <taxon>Larimichthys</taxon>
    </lineage>
</organism>
<evidence type="ECO:0000256" key="11">
    <source>
        <dbReference type="ARBA" id="ARBA00022794"/>
    </source>
</evidence>
<feature type="repeat" description="RCC1" evidence="21">
    <location>
        <begin position="107"/>
        <end position="159"/>
    </location>
</feature>
<evidence type="ECO:0000256" key="9">
    <source>
        <dbReference type="ARBA" id="ARBA00022658"/>
    </source>
</evidence>
<feature type="compositionally biased region" description="Acidic residues" evidence="22">
    <location>
        <begin position="1306"/>
        <end position="1499"/>
    </location>
</feature>
<evidence type="ECO:0000256" key="1">
    <source>
        <dbReference type="ARBA" id="ARBA00004120"/>
    </source>
</evidence>
<feature type="compositionally biased region" description="Acidic residues" evidence="22">
    <location>
        <begin position="1257"/>
        <end position="1282"/>
    </location>
</feature>
<feature type="compositionally biased region" description="Acidic residues" evidence="22">
    <location>
        <begin position="603"/>
        <end position="614"/>
    </location>
</feature>
<keyword evidence="18" id="KW-0636">Prenylation</keyword>
<feature type="compositionally biased region" description="Polar residues" evidence="22">
    <location>
        <begin position="944"/>
        <end position="956"/>
    </location>
</feature>
<dbReference type="PANTHER" id="PTHR22872:SF9">
    <property type="entry name" value="X-LINKED RETINITIS PIGMENTOSA GTPASE REGULATOR"/>
    <property type="match status" value="1"/>
</dbReference>
<feature type="compositionally biased region" description="Polar residues" evidence="22">
    <location>
        <begin position="717"/>
        <end position="728"/>
    </location>
</feature>
<evidence type="ECO:0000256" key="20">
    <source>
        <dbReference type="ARBA" id="ARBA00073293"/>
    </source>
</evidence>
<evidence type="ECO:0000256" key="4">
    <source>
        <dbReference type="ARBA" id="ARBA00004611"/>
    </source>
</evidence>
<dbReference type="InterPro" id="IPR051625">
    <property type="entry name" value="Signaling_Regulatory_Domain"/>
</dbReference>
<feature type="region of interest" description="Disordered" evidence="22">
    <location>
        <begin position="659"/>
        <end position="998"/>
    </location>
</feature>
<evidence type="ECO:0000256" key="6">
    <source>
        <dbReference type="ARBA" id="ARBA00022490"/>
    </source>
</evidence>
<feature type="region of interest" description="Disordered" evidence="22">
    <location>
        <begin position="1029"/>
        <end position="1499"/>
    </location>
</feature>
<evidence type="ECO:0000256" key="18">
    <source>
        <dbReference type="ARBA" id="ARBA00023289"/>
    </source>
</evidence>
<feature type="compositionally biased region" description="Polar residues" evidence="22">
    <location>
        <begin position="1032"/>
        <end position="1062"/>
    </location>
</feature>
<keyword evidence="7" id="KW-0597">Phosphoprotein</keyword>
<evidence type="ECO:0000256" key="16">
    <source>
        <dbReference type="ARBA" id="ARBA00023273"/>
    </source>
</evidence>
<evidence type="ECO:0000256" key="21">
    <source>
        <dbReference type="PROSITE-ProRule" id="PRU00235"/>
    </source>
</evidence>
<keyword evidence="17" id="KW-0449">Lipoprotein</keyword>
<feature type="compositionally biased region" description="Polar residues" evidence="22">
    <location>
        <begin position="1110"/>
        <end position="1129"/>
    </location>
</feature>
<feature type="repeat" description="RCC1" evidence="21">
    <location>
        <begin position="55"/>
        <end position="106"/>
    </location>
</feature>
<dbReference type="SUPFAM" id="SSF50985">
    <property type="entry name" value="RCC1/BLIP-II"/>
    <property type="match status" value="1"/>
</dbReference>
<feature type="repeat" description="RCC1" evidence="21">
    <location>
        <begin position="210"/>
        <end position="262"/>
    </location>
</feature>
<feature type="compositionally biased region" description="Polar residues" evidence="22">
    <location>
        <begin position="451"/>
        <end position="479"/>
    </location>
</feature>
<keyword evidence="12" id="KW-0282">Flagellum</keyword>
<dbReference type="Proteomes" id="UP000424527">
    <property type="component" value="Unassembled WGS sequence"/>
</dbReference>
<protein>
    <recommendedName>
        <fullName evidence="20">X-linked retinitis pigmentosa GTPase regulator</fullName>
    </recommendedName>
</protein>
<feature type="compositionally biased region" description="Basic and acidic residues" evidence="22">
    <location>
        <begin position="692"/>
        <end position="716"/>
    </location>
</feature>
<feature type="repeat" description="RCC1" evidence="21">
    <location>
        <begin position="13"/>
        <end position="54"/>
    </location>
</feature>
<keyword evidence="13" id="KW-0333">Golgi apparatus</keyword>
<dbReference type="InterPro" id="IPR009091">
    <property type="entry name" value="RCC1/BLIP-II"/>
</dbReference>
<evidence type="ECO:0000256" key="22">
    <source>
        <dbReference type="SAM" id="MobiDB-lite"/>
    </source>
</evidence>
<keyword evidence="8" id="KW-0716">Sensory transduction</keyword>
<accession>A0A6G0J6F0</accession>
<feature type="region of interest" description="Disordered" evidence="22">
    <location>
        <begin position="451"/>
        <end position="646"/>
    </location>
</feature>
<proteinExistence type="predicted"/>
<evidence type="ECO:0000313" key="25">
    <source>
        <dbReference type="Proteomes" id="UP000424527"/>
    </source>
</evidence>
<evidence type="ECO:0000256" key="10">
    <source>
        <dbReference type="ARBA" id="ARBA00022737"/>
    </source>
</evidence>
<keyword evidence="19" id="KW-0844">Vision</keyword>
<dbReference type="FunFam" id="2.130.10.30:FF:000013">
    <property type="entry name" value="Retinitis pigmentosa GTPase regulator isoform 1"/>
    <property type="match status" value="1"/>
</dbReference>
<evidence type="ECO:0000256" key="17">
    <source>
        <dbReference type="ARBA" id="ARBA00023288"/>
    </source>
</evidence>
<dbReference type="PANTHER" id="PTHR22872">
    <property type="entry name" value="BTK-BINDING PROTEIN-RELATED"/>
    <property type="match status" value="1"/>
</dbReference>
<feature type="compositionally biased region" description="Acidic residues" evidence="22">
    <location>
        <begin position="1231"/>
        <end position="1245"/>
    </location>
</feature>
<comment type="subcellular location">
    <subcellularLocation>
        <location evidence="1">Cytoplasm</location>
        <location evidence="1">Cytoskeleton</location>
        <location evidence="1">Cilium basal body</location>
    </subcellularLocation>
    <subcellularLocation>
        <location evidence="4">Cytoplasm</location>
        <location evidence="4">Cytoskeleton</location>
        <location evidence="4">Flagellum axoneme</location>
    </subcellularLocation>
    <subcellularLocation>
        <location evidence="2">Cytoplasm</location>
        <location evidence="2">Cytoskeleton</location>
        <location evidence="2">Microtubule organizing center</location>
        <location evidence="2">Centrosome</location>
    </subcellularLocation>
    <subcellularLocation>
        <location evidence="3">Golgi apparatus</location>
    </subcellularLocation>
</comment>
<dbReference type="Gene3D" id="2.130.10.30">
    <property type="entry name" value="Regulator of chromosome condensation 1/beta-lactamase-inhibitor protein II"/>
    <property type="match status" value="1"/>
</dbReference>
<evidence type="ECO:0000259" key="23">
    <source>
        <dbReference type="Pfam" id="PF25390"/>
    </source>
</evidence>
<feature type="compositionally biased region" description="Basic and acidic residues" evidence="22">
    <location>
        <begin position="732"/>
        <end position="757"/>
    </location>
</feature>
<evidence type="ECO:0000256" key="2">
    <source>
        <dbReference type="ARBA" id="ARBA00004300"/>
    </source>
</evidence>
<feature type="compositionally biased region" description="Acidic residues" evidence="22">
    <location>
        <begin position="1154"/>
        <end position="1172"/>
    </location>
</feature>
<evidence type="ECO:0000256" key="3">
    <source>
        <dbReference type="ARBA" id="ARBA00004555"/>
    </source>
</evidence>
<feature type="repeat" description="RCC1" evidence="21">
    <location>
        <begin position="262"/>
        <end position="314"/>
    </location>
</feature>
<dbReference type="PROSITE" id="PS50012">
    <property type="entry name" value="RCC1_3"/>
    <property type="match status" value="7"/>
</dbReference>
<dbReference type="InterPro" id="IPR058923">
    <property type="entry name" value="RCC1-like_dom"/>
</dbReference>
<evidence type="ECO:0000313" key="24">
    <source>
        <dbReference type="EMBL" id="KAE8299177.1"/>
    </source>
</evidence>
<feature type="compositionally biased region" description="Basic and acidic residues" evidence="22">
    <location>
        <begin position="858"/>
        <end position="869"/>
    </location>
</feature>
<dbReference type="GO" id="GO:0005929">
    <property type="term" value="C:cilium"/>
    <property type="evidence" value="ECO:0007669"/>
    <property type="project" value="UniProtKB-ARBA"/>
</dbReference>
<feature type="compositionally biased region" description="Basic and acidic residues" evidence="22">
    <location>
        <begin position="764"/>
        <end position="773"/>
    </location>
</feature>
<reference evidence="24 25" key="1">
    <citation type="submission" date="2019-07" db="EMBL/GenBank/DDBJ databases">
        <title>Chromosome genome assembly for large yellow croaker.</title>
        <authorList>
            <person name="Xiao S."/>
        </authorList>
    </citation>
    <scope>NUCLEOTIDE SEQUENCE [LARGE SCALE GENOMIC DNA]</scope>
    <source>
        <strain evidence="24">JMULYC20181020</strain>
        <tissue evidence="24">Muscle</tissue>
    </source>
</reference>
<keyword evidence="10" id="KW-0677">Repeat</keyword>
<keyword evidence="9" id="KW-0344">Guanine-nucleotide releasing factor</keyword>
<feature type="repeat" description="RCC1" evidence="21">
    <location>
        <begin position="160"/>
        <end position="209"/>
    </location>
</feature>
<dbReference type="PRINTS" id="PR00633">
    <property type="entry name" value="RCCNDNSATION"/>
</dbReference>
<feature type="compositionally biased region" description="Basic and acidic residues" evidence="22">
    <location>
        <begin position="887"/>
        <end position="937"/>
    </location>
</feature>
<evidence type="ECO:0000256" key="14">
    <source>
        <dbReference type="ARBA" id="ARBA00023069"/>
    </source>
</evidence>
<dbReference type="Pfam" id="PF25390">
    <property type="entry name" value="WD40_RLD"/>
    <property type="match status" value="1"/>
</dbReference>
<keyword evidence="6" id="KW-0963">Cytoplasm</keyword>
<feature type="compositionally biased region" description="Basic residues" evidence="22">
    <location>
        <begin position="536"/>
        <end position="547"/>
    </location>
</feature>
<keyword evidence="14" id="KW-0969">Cilium</keyword>
<evidence type="ECO:0000256" key="5">
    <source>
        <dbReference type="ARBA" id="ARBA00022481"/>
    </source>
</evidence>
<feature type="compositionally biased region" description="Basic residues" evidence="22">
    <location>
        <begin position="792"/>
        <end position="805"/>
    </location>
</feature>
<sequence>MTGQKEVDIPETGAVFTFGRSCFADNVPGKFWLKNDQPVQVSCGGEHTAVITENGRLLMFGVNAWGQLGHGFKPTVCKPASVKALKSEKVKLVACGKDHTIVCTWRGSVYGAGSNQVGQLGLGHCNNTTSFHLLRPFCDHAPIKTLSAGCNTSAALTEDGRLFMWGDNSVGQIGLGYEEFAAEPTEVNVGEAVMWVSCGYHHSAFVTVDGDLYTFGENANGRLGLQVEQLANHRVPQRVEEILGRVTQVSCGGEHTVALTEDSVYTFGRGQHGQLGHGTFLFEVDLPKPLELPCNRDIKHIACGASHTAVITNSGLLYTFGDGRHGKLGLGEENFINQFSPTLCTRFLKYSVQLVSCGGNHMVLLAVPRPPESLEVFPETDVTITENYFESSRTEILLLDTSIDPNRLVPLSALSARTRHREKGTSVELFGETFQNLPRLNSGFLNTSLQTSRNIQTPKTPSKDISTPSSTPKSQSEATLSPPLSPRPPSKSPQTLVLSSKPSSRRSRSSNTFQNKSKPKELPSPLLSPKSVTPKKTAKKQTYRVAKKALIEKLSSPLPPKEPCSPDRPPSHISNKHPSEDEHPASPQTEGETFPRQIVIKDVEEDVSEREDDSGFLPNTEKKKGRALRRTTEEAEAFAGPLRSIGKALPTELLKGSLKEEASQLKSAKSFKNPKVTSKGKENTTEQSSKIKRQEDEQARKESSFIKSPKREKSKQSESMPKTPQSVRKTQRLTEVKENARRSGNLKKGDINQEDMKAGTLKKTMRETDKPSALEEDTETTDVKPVGVKTKRDLHKLKYAQRKGQSKALGVKSPPVKKPTPAPTPDIKKALSVKGAKAAKDKGKQQKVKSTPVQNQSKRAENSKSKAEVVENESNFAKNAAQKVKGRSADKQKMPGVDSSDKKKSKEPKPKPETRPEGGEGVEVRVKADGDSKETKAKPRSKQAEASSLPLSQQDTPIEVLYNPISSQSPKRTEVVSVSGAKSLQESESEGPTEKKSNLGEVFSTAASLLPAVGLAGAAMAVLSEPVMSFGGFQSDSDTVTSTPNKTSQVKQFTKQSAIMQPSFSSTLSHFSSTEASNPPEGREDVEPSVPSESGRAEEESKDTADDGSQVKSDMSEQIGSENISQTEMKNSDSDPETSQQEDAGEDEKTDKPSEEDEDNEGDETDAEDEEGASGSNVGEEEEEEKGSESSDDIEEEKESVSAEDEEEGEEETGASSSEEEDEGSEKSDVTEAEEEEEESSEETAEGGSDSEVRDTAEEEESESEESSEEESEDEDDSDEESGSTGSKSKEEEEEERGGEKTESSDTIESDSEENEVDAEEEGEEESTESEDEERDSEEDEESDESDEQDEASDEEEEADEEEEDKGEESDKDNEEEEEEGEEESSRDEEEAEDDTAEEEEESKEEEEEADEEEEDKDEESDKENEEEEEEGEEESSRDEEEAEDDTAEEEEEESKEDEEEEGSREEEEESKEDEEEEGSKDDEEEEGSREEEEESKEE</sequence>
<dbReference type="GO" id="GO:0005085">
    <property type="term" value="F:guanyl-nucleotide exchange factor activity"/>
    <property type="evidence" value="ECO:0007669"/>
    <property type="project" value="UniProtKB-KW"/>
</dbReference>
<comment type="caution">
    <text evidence="24">The sequence shown here is derived from an EMBL/GenBank/DDBJ whole genome shotgun (WGS) entry which is preliminary data.</text>
</comment>
<evidence type="ECO:0000256" key="13">
    <source>
        <dbReference type="ARBA" id="ARBA00023034"/>
    </source>
</evidence>
<dbReference type="InterPro" id="IPR000408">
    <property type="entry name" value="Reg_chr_condens"/>
</dbReference>
<evidence type="ECO:0000256" key="15">
    <source>
        <dbReference type="ARBA" id="ARBA00023212"/>
    </source>
</evidence>
<evidence type="ECO:0000256" key="12">
    <source>
        <dbReference type="ARBA" id="ARBA00022846"/>
    </source>
</evidence>